<dbReference type="Proteomes" id="UP000268059">
    <property type="component" value="Chromosome"/>
</dbReference>
<evidence type="ECO:0000256" key="4">
    <source>
        <dbReference type="PIRSR" id="PIRSR005384-2"/>
    </source>
</evidence>
<feature type="active site" description="Proton acceptor" evidence="3">
    <location>
        <position position="65"/>
    </location>
</feature>
<accession>A0A3G9JTW9</accession>
<keyword evidence="6" id="KW-1185">Reference proteome</keyword>
<dbReference type="InterPro" id="IPR051812">
    <property type="entry name" value="SPI_LacAB/RpiB"/>
</dbReference>
<dbReference type="InParanoid" id="A0A3G9JTW9"/>
<dbReference type="FunCoup" id="A0A3G9JTW9">
    <property type="interactions" value="170"/>
</dbReference>
<dbReference type="PIRSF" id="PIRSF005384">
    <property type="entry name" value="RpiB_LacA_B"/>
    <property type="match status" value="1"/>
</dbReference>
<dbReference type="EMBL" id="AP019309">
    <property type="protein sequence ID" value="BBH28048.1"/>
    <property type="molecule type" value="Genomic_DNA"/>
</dbReference>
<dbReference type="PANTHER" id="PTHR43732">
    <property type="entry name" value="RIBOSE 5-PHOSPHATE ISOMERASE-RELATED"/>
    <property type="match status" value="1"/>
</dbReference>
<proteinExistence type="inferred from homology"/>
<dbReference type="GO" id="GO:0005975">
    <property type="term" value="P:carbohydrate metabolic process"/>
    <property type="evidence" value="ECO:0007669"/>
    <property type="project" value="InterPro"/>
</dbReference>
<feature type="binding site" evidence="4">
    <location>
        <position position="132"/>
    </location>
    <ligand>
        <name>D-ribulose 5-phosphate</name>
        <dbReference type="ChEBI" id="CHEBI:58121"/>
    </ligand>
</feature>
<dbReference type="AlphaFoldDB" id="A0A3G9JTW9"/>
<feature type="active site" description="Proton donor" evidence="3">
    <location>
        <position position="98"/>
    </location>
</feature>
<evidence type="ECO:0000256" key="1">
    <source>
        <dbReference type="ARBA" id="ARBA00008754"/>
    </source>
</evidence>
<sequence>MKIAVACDHGGFRLKNVLIEEMKKMGYEIEDFGTYSEESCDYPDYASKAAKAVASGECEKGVVVCGTGIGVSITCNKVDGIRCALCHDVFSAKATRAHNDANMLAMGQRVIGEGLAVEILKAWLTTDFEGGRHVRRIEKMMALEKE</sequence>
<dbReference type="RefSeq" id="WP_125120719.1">
    <property type="nucleotide sequence ID" value="NZ_AP019309.1"/>
</dbReference>
<dbReference type="Pfam" id="PF02502">
    <property type="entry name" value="LacAB_rpiB"/>
    <property type="match status" value="1"/>
</dbReference>
<protein>
    <submittedName>
        <fullName evidence="5">Ribose 5-phosphate isomerase B</fullName>
    </submittedName>
</protein>
<evidence type="ECO:0000313" key="6">
    <source>
        <dbReference type="Proteomes" id="UP000268059"/>
    </source>
</evidence>
<gene>
    <name evidence="5" type="ORF">SG0102_29820</name>
</gene>
<dbReference type="PANTHER" id="PTHR43732:SF1">
    <property type="entry name" value="RIBOSE 5-PHOSPHATE ISOMERASE"/>
    <property type="match status" value="1"/>
</dbReference>
<dbReference type="InterPro" id="IPR036569">
    <property type="entry name" value="RpiB_LacA_LacB_sf"/>
</dbReference>
<keyword evidence="2 5" id="KW-0413">Isomerase</keyword>
<comment type="similarity">
    <text evidence="1">Belongs to the LacAB/RpiB family.</text>
</comment>
<feature type="binding site" evidence="4">
    <location>
        <position position="99"/>
    </location>
    <ligand>
        <name>D-ribulose 5-phosphate</name>
        <dbReference type="ChEBI" id="CHEBI:58121"/>
    </ligand>
</feature>
<reference evidence="5 6" key="1">
    <citation type="submission" date="2018-11" db="EMBL/GenBank/DDBJ databases">
        <title>Novel Erysipelotrichaceae bacterium isolated from small intestine of a swine.</title>
        <authorList>
            <person name="Kim J.S."/>
            <person name="Choe H."/>
            <person name="Lee Y.R."/>
            <person name="Kim K.M."/>
            <person name="Park D.S."/>
        </authorList>
    </citation>
    <scope>NUCLEOTIDE SEQUENCE [LARGE SCALE GENOMIC DNA]</scope>
    <source>
        <strain evidence="5 6">SG0102</strain>
    </source>
</reference>
<feature type="binding site" evidence="4">
    <location>
        <begin position="8"/>
        <end position="9"/>
    </location>
    <ligand>
        <name>D-ribulose 5-phosphate</name>
        <dbReference type="ChEBI" id="CHEBI:58121"/>
    </ligand>
</feature>
<feature type="binding site" evidence="4">
    <location>
        <position position="136"/>
    </location>
    <ligand>
        <name>D-ribulose 5-phosphate</name>
        <dbReference type="ChEBI" id="CHEBI:58121"/>
    </ligand>
</feature>
<dbReference type="InterPro" id="IPR003500">
    <property type="entry name" value="RpiB_LacA_LacB"/>
</dbReference>
<dbReference type="SUPFAM" id="SSF89623">
    <property type="entry name" value="Ribose/Galactose isomerase RpiB/AlsB"/>
    <property type="match status" value="1"/>
</dbReference>
<dbReference type="Gene3D" id="3.40.1400.10">
    <property type="entry name" value="Sugar-phosphate isomerase, RpiB/LacA/LacB"/>
    <property type="match status" value="1"/>
</dbReference>
<dbReference type="KEGG" id="ebm:SG0102_29820"/>
<dbReference type="NCBIfam" id="TIGR01120">
    <property type="entry name" value="rpiB"/>
    <property type="match status" value="1"/>
</dbReference>
<dbReference type="InterPro" id="IPR004785">
    <property type="entry name" value="RpiB"/>
</dbReference>
<dbReference type="GO" id="GO:0016861">
    <property type="term" value="F:intramolecular oxidoreductase activity, interconverting aldoses and ketoses"/>
    <property type="evidence" value="ECO:0007669"/>
    <property type="project" value="UniProtKB-ARBA"/>
</dbReference>
<feature type="binding site" evidence="4">
    <location>
        <begin position="66"/>
        <end position="70"/>
    </location>
    <ligand>
        <name>D-ribulose 5-phosphate</name>
        <dbReference type="ChEBI" id="CHEBI:58121"/>
    </ligand>
</feature>
<evidence type="ECO:0000313" key="5">
    <source>
        <dbReference type="EMBL" id="BBH28048.1"/>
    </source>
</evidence>
<evidence type="ECO:0000256" key="2">
    <source>
        <dbReference type="ARBA" id="ARBA00023235"/>
    </source>
</evidence>
<dbReference type="NCBIfam" id="NF004051">
    <property type="entry name" value="PRK05571.1"/>
    <property type="match status" value="1"/>
</dbReference>
<organism evidence="5 6">
    <name type="scientific">Intestinibaculum porci</name>
    <dbReference type="NCBI Taxonomy" id="2487118"/>
    <lineage>
        <taxon>Bacteria</taxon>
        <taxon>Bacillati</taxon>
        <taxon>Bacillota</taxon>
        <taxon>Erysipelotrichia</taxon>
        <taxon>Erysipelotrichales</taxon>
        <taxon>Erysipelotrichaceae</taxon>
        <taxon>Intestinibaculum</taxon>
    </lineage>
</organism>
<feature type="binding site" evidence="4">
    <location>
        <position position="109"/>
    </location>
    <ligand>
        <name>D-ribulose 5-phosphate</name>
        <dbReference type="ChEBI" id="CHEBI:58121"/>
    </ligand>
</feature>
<dbReference type="NCBIfam" id="TIGR00689">
    <property type="entry name" value="rpiB_lacA_lacB"/>
    <property type="match status" value="1"/>
</dbReference>
<evidence type="ECO:0000256" key="3">
    <source>
        <dbReference type="PIRSR" id="PIRSR005384-1"/>
    </source>
</evidence>
<name>A0A3G9JTW9_9FIRM</name>
<dbReference type="OrthoDB" id="1778624at2"/>